<organism evidence="1 2">
    <name type="scientific">Armillaria tabescens</name>
    <name type="common">Ringless honey mushroom</name>
    <name type="synonym">Agaricus tabescens</name>
    <dbReference type="NCBI Taxonomy" id="1929756"/>
    <lineage>
        <taxon>Eukaryota</taxon>
        <taxon>Fungi</taxon>
        <taxon>Dikarya</taxon>
        <taxon>Basidiomycota</taxon>
        <taxon>Agaricomycotina</taxon>
        <taxon>Agaricomycetes</taxon>
        <taxon>Agaricomycetidae</taxon>
        <taxon>Agaricales</taxon>
        <taxon>Marasmiineae</taxon>
        <taxon>Physalacriaceae</taxon>
        <taxon>Desarmillaria</taxon>
    </lineage>
</organism>
<name>A0AA39MR33_ARMTA</name>
<keyword evidence="2" id="KW-1185">Reference proteome</keyword>
<sequence>MLALPIPPTHYVWLVCNDPVSYDSSYGWAEGPSADTLSSWLQATPVNVRALLKELHTWWPTNKLYVSEIGFAEPFENEWTDMYRMKRGANGSVASPGPQLVLVIEVKQ</sequence>
<dbReference type="EMBL" id="JAUEPS010000060">
    <property type="protein sequence ID" value="KAK0443133.1"/>
    <property type="molecule type" value="Genomic_DNA"/>
</dbReference>
<protein>
    <submittedName>
        <fullName evidence="1">Uncharacterized protein</fullName>
    </submittedName>
</protein>
<dbReference type="GeneID" id="85349167"/>
<dbReference type="RefSeq" id="XP_060324627.1">
    <property type="nucleotide sequence ID" value="XM_060465619.1"/>
</dbReference>
<dbReference type="AlphaFoldDB" id="A0AA39MR33"/>
<evidence type="ECO:0000313" key="2">
    <source>
        <dbReference type="Proteomes" id="UP001175211"/>
    </source>
</evidence>
<proteinExistence type="predicted"/>
<reference evidence="1" key="1">
    <citation type="submission" date="2023-06" db="EMBL/GenBank/DDBJ databases">
        <authorList>
            <consortium name="Lawrence Berkeley National Laboratory"/>
            <person name="Ahrendt S."/>
            <person name="Sahu N."/>
            <person name="Indic B."/>
            <person name="Wong-Bajracharya J."/>
            <person name="Merenyi Z."/>
            <person name="Ke H.-M."/>
            <person name="Monk M."/>
            <person name="Kocsube S."/>
            <person name="Drula E."/>
            <person name="Lipzen A."/>
            <person name="Balint B."/>
            <person name="Henrissat B."/>
            <person name="Andreopoulos B."/>
            <person name="Martin F.M."/>
            <person name="Harder C.B."/>
            <person name="Rigling D."/>
            <person name="Ford K.L."/>
            <person name="Foster G.D."/>
            <person name="Pangilinan J."/>
            <person name="Papanicolaou A."/>
            <person name="Barry K."/>
            <person name="LaButti K."/>
            <person name="Viragh M."/>
            <person name="Koriabine M."/>
            <person name="Yan M."/>
            <person name="Riley R."/>
            <person name="Champramary S."/>
            <person name="Plett K.L."/>
            <person name="Tsai I.J."/>
            <person name="Slot J."/>
            <person name="Sipos G."/>
            <person name="Plett J."/>
            <person name="Nagy L.G."/>
            <person name="Grigoriev I.V."/>
        </authorList>
    </citation>
    <scope>NUCLEOTIDE SEQUENCE</scope>
    <source>
        <strain evidence="1">CCBAS 213</strain>
    </source>
</reference>
<comment type="caution">
    <text evidence="1">The sequence shown here is derived from an EMBL/GenBank/DDBJ whole genome shotgun (WGS) entry which is preliminary data.</text>
</comment>
<evidence type="ECO:0000313" key="1">
    <source>
        <dbReference type="EMBL" id="KAK0443133.1"/>
    </source>
</evidence>
<dbReference type="Proteomes" id="UP001175211">
    <property type="component" value="Unassembled WGS sequence"/>
</dbReference>
<gene>
    <name evidence="1" type="ORF">EV420DRAFT_1067563</name>
</gene>
<accession>A0AA39MR33</accession>